<evidence type="ECO:0000256" key="3">
    <source>
        <dbReference type="ARBA" id="ARBA00022801"/>
    </source>
</evidence>
<protein>
    <recommendedName>
        <fullName evidence="1">RNA helicase</fullName>
        <ecNumber evidence="1">3.6.4.13</ecNumber>
    </recommendedName>
</protein>
<evidence type="ECO:0000256" key="4">
    <source>
        <dbReference type="ARBA" id="ARBA00022806"/>
    </source>
</evidence>
<feature type="compositionally biased region" description="Gly residues" evidence="10">
    <location>
        <begin position="648"/>
        <end position="672"/>
    </location>
</feature>
<dbReference type="EMBL" id="JAZDUA010000172">
    <property type="protein sequence ID" value="KAK7865545.1"/>
    <property type="molecule type" value="Genomic_DNA"/>
</dbReference>
<evidence type="ECO:0000259" key="11">
    <source>
        <dbReference type="PROSITE" id="PS51192"/>
    </source>
</evidence>
<evidence type="ECO:0000313" key="14">
    <source>
        <dbReference type="EMBL" id="KAK7865545.1"/>
    </source>
</evidence>
<keyword evidence="3 9" id="KW-0378">Hydrolase</keyword>
<dbReference type="Pfam" id="PF00271">
    <property type="entry name" value="Helicase_C"/>
    <property type="match status" value="1"/>
</dbReference>
<feature type="region of interest" description="Disordered" evidence="10">
    <location>
        <begin position="147"/>
        <end position="180"/>
    </location>
</feature>
<organism evidence="14 15">
    <name type="scientific">Gryllus longicercus</name>
    <dbReference type="NCBI Taxonomy" id="2509291"/>
    <lineage>
        <taxon>Eukaryota</taxon>
        <taxon>Metazoa</taxon>
        <taxon>Ecdysozoa</taxon>
        <taxon>Arthropoda</taxon>
        <taxon>Hexapoda</taxon>
        <taxon>Insecta</taxon>
        <taxon>Pterygota</taxon>
        <taxon>Neoptera</taxon>
        <taxon>Polyneoptera</taxon>
        <taxon>Orthoptera</taxon>
        <taxon>Ensifera</taxon>
        <taxon>Gryllidea</taxon>
        <taxon>Grylloidea</taxon>
        <taxon>Gryllidae</taxon>
        <taxon>Gryllinae</taxon>
        <taxon>Gryllus</taxon>
    </lineage>
</organism>
<feature type="region of interest" description="Disordered" evidence="10">
    <location>
        <begin position="642"/>
        <end position="679"/>
    </location>
</feature>
<dbReference type="GO" id="GO:0031047">
    <property type="term" value="P:regulatory ncRNA-mediated gene silencing"/>
    <property type="evidence" value="ECO:0007669"/>
    <property type="project" value="UniProtKB-ARBA"/>
</dbReference>
<dbReference type="GO" id="GO:0003723">
    <property type="term" value="F:RNA binding"/>
    <property type="evidence" value="ECO:0007669"/>
    <property type="project" value="UniProtKB-UniRule"/>
</dbReference>
<dbReference type="Pfam" id="PF00013">
    <property type="entry name" value="KH_1"/>
    <property type="match status" value="1"/>
</dbReference>
<evidence type="ECO:0000256" key="2">
    <source>
        <dbReference type="ARBA" id="ARBA00022741"/>
    </source>
</evidence>
<feature type="domain" description="DEAD-box RNA helicase Q" evidence="13">
    <location>
        <begin position="254"/>
        <end position="282"/>
    </location>
</feature>
<dbReference type="InterPro" id="IPR011545">
    <property type="entry name" value="DEAD/DEAH_box_helicase_dom"/>
</dbReference>
<comment type="caution">
    <text evidence="14">The sequence shown here is derived from an EMBL/GenBank/DDBJ whole genome shotgun (WGS) entry which is preliminary data.</text>
</comment>
<keyword evidence="15" id="KW-1185">Reference proteome</keyword>
<dbReference type="InterPro" id="IPR000629">
    <property type="entry name" value="RNA-helicase_DEAD-box_CS"/>
</dbReference>
<keyword evidence="7" id="KW-0694">RNA-binding</keyword>
<comment type="similarity">
    <text evidence="9">Belongs to the DEAD box helicase family.</text>
</comment>
<dbReference type="CDD" id="cd22430">
    <property type="entry name" value="KH-I_DDX43_DDX53"/>
    <property type="match status" value="1"/>
</dbReference>
<evidence type="ECO:0000256" key="9">
    <source>
        <dbReference type="RuleBase" id="RU000492"/>
    </source>
</evidence>
<dbReference type="Proteomes" id="UP001378592">
    <property type="component" value="Unassembled WGS sequence"/>
</dbReference>
<dbReference type="InterPro" id="IPR014001">
    <property type="entry name" value="Helicase_ATP-bd"/>
</dbReference>
<feature type="domain" description="Helicase ATP-binding" evidence="11">
    <location>
        <begin position="285"/>
        <end position="460"/>
    </location>
</feature>
<evidence type="ECO:0000259" key="12">
    <source>
        <dbReference type="PROSITE" id="PS51194"/>
    </source>
</evidence>
<feature type="short sequence motif" description="Q motif" evidence="8">
    <location>
        <begin position="254"/>
        <end position="282"/>
    </location>
</feature>
<dbReference type="InterPro" id="IPR001650">
    <property type="entry name" value="Helicase_C-like"/>
</dbReference>
<evidence type="ECO:0000256" key="1">
    <source>
        <dbReference type="ARBA" id="ARBA00012552"/>
    </source>
</evidence>
<dbReference type="GO" id="GO:0003724">
    <property type="term" value="F:RNA helicase activity"/>
    <property type="evidence" value="ECO:0007669"/>
    <property type="project" value="UniProtKB-EC"/>
</dbReference>
<name>A0AAN9Z886_9ORTH</name>
<dbReference type="PROSITE" id="PS51195">
    <property type="entry name" value="Q_MOTIF"/>
    <property type="match status" value="1"/>
</dbReference>
<dbReference type="GO" id="GO:0016787">
    <property type="term" value="F:hydrolase activity"/>
    <property type="evidence" value="ECO:0007669"/>
    <property type="project" value="UniProtKB-KW"/>
</dbReference>
<dbReference type="FunFam" id="3.40.50.300:FF:000079">
    <property type="entry name" value="probable ATP-dependent RNA helicase DDX17"/>
    <property type="match status" value="1"/>
</dbReference>
<dbReference type="CDD" id="cd17958">
    <property type="entry name" value="DEADc_DDX43_DDX53"/>
    <property type="match status" value="1"/>
</dbReference>
<reference evidence="14 15" key="1">
    <citation type="submission" date="2024-03" db="EMBL/GenBank/DDBJ databases">
        <title>The genome assembly and annotation of the cricket Gryllus longicercus Weissman &amp; Gray.</title>
        <authorList>
            <person name="Szrajer S."/>
            <person name="Gray D."/>
            <person name="Ylla G."/>
        </authorList>
    </citation>
    <scope>NUCLEOTIDE SEQUENCE [LARGE SCALE GENOMIC DNA]</scope>
    <source>
        <strain evidence="14">DAG 2021-001</strain>
        <tissue evidence="14">Whole body minus gut</tissue>
    </source>
</reference>
<dbReference type="Gene3D" id="3.40.50.300">
    <property type="entry name" value="P-loop containing nucleotide triphosphate hydrolases"/>
    <property type="match status" value="2"/>
</dbReference>
<feature type="compositionally biased region" description="Polar residues" evidence="10">
    <location>
        <begin position="150"/>
        <end position="159"/>
    </location>
</feature>
<sequence length="679" mass="75233">MIAMNDGWESDGEAPAVQFPVYTQVYGRGGGGYRNRGSEDRFSNNKDEVRARPRGRGGQSGGERWNGPTNNRWENSDSSGTNMNVKSSEVGRIIGRGGSRIRELEEESGARIKVGKPLEDGQTSVVTLTGSQDAQNKAKQLIEDLLDSNPRPQQSSSVWPNEDTFKSNTNSEESADRPVPKAINWAELNKAYEAAEKERWSHCPPLIKDFYKEDPEVAGMSSEMAEKIRQENNNIVVSFVFKEGERPIPNPVCTFEQCFATYPDILEEIRKQNFQKPSPIQCQAWPILLRGDDLIGIAQTGTGKTLAFLLPAFIHIDNQPVPRSERGGPNVLIMAPTRELALQIENEVKKYSYRGIKSVCIYGGGSRNQQKAALTKGVEIIIATPGRLNDLVMAGCIDVTTITYLVLDEADRMLDMGFEPQIRKTLLDIRPDRQTVMTSATWPEGVRRLAQSYMCNPLQVFVGSLDLAAVHSVTQQIRIVREEEKAQELYNFLENMEEDDKVIVFVGKKIRADDISSELTLAGVECQSIHGDREQCDREQALDDLKTGKVKILIATDVASRGIDISDITHIFNFDFPRNIEEYVHRVGRTGRAGRTGVSISLITREDWMQARELIAILEEANQEIPEELVNMADRCDAWKEKRASERGTGGRGGGGGRGGWGGGGGGGGGRRGGGRGRW</sequence>
<dbReference type="SMART" id="SM00322">
    <property type="entry name" value="KH"/>
    <property type="match status" value="1"/>
</dbReference>
<dbReference type="Pfam" id="PF00270">
    <property type="entry name" value="DEAD"/>
    <property type="match status" value="1"/>
</dbReference>
<dbReference type="InterPro" id="IPR027417">
    <property type="entry name" value="P-loop_NTPase"/>
</dbReference>
<evidence type="ECO:0000256" key="5">
    <source>
        <dbReference type="ARBA" id="ARBA00022840"/>
    </source>
</evidence>
<evidence type="ECO:0000256" key="8">
    <source>
        <dbReference type="PROSITE-ProRule" id="PRU00552"/>
    </source>
</evidence>
<dbReference type="SUPFAM" id="SSF54791">
    <property type="entry name" value="Eukaryotic type KH-domain (KH-domain type I)"/>
    <property type="match status" value="1"/>
</dbReference>
<dbReference type="SUPFAM" id="SSF52540">
    <property type="entry name" value="P-loop containing nucleoside triphosphate hydrolases"/>
    <property type="match status" value="1"/>
</dbReference>
<dbReference type="PANTHER" id="PTHR47958">
    <property type="entry name" value="ATP-DEPENDENT RNA HELICASE DBP3"/>
    <property type="match status" value="1"/>
</dbReference>
<keyword evidence="5 9" id="KW-0067">ATP-binding</keyword>
<dbReference type="Gene3D" id="3.30.1370.10">
    <property type="entry name" value="K Homology domain, type 1"/>
    <property type="match status" value="1"/>
</dbReference>
<gene>
    <name evidence="14" type="ORF">R5R35_010087</name>
</gene>
<keyword evidence="2 9" id="KW-0547">Nucleotide-binding</keyword>
<evidence type="ECO:0000256" key="6">
    <source>
        <dbReference type="ARBA" id="ARBA00047984"/>
    </source>
</evidence>
<feature type="domain" description="Helicase C-terminal" evidence="12">
    <location>
        <begin position="488"/>
        <end position="633"/>
    </location>
</feature>
<keyword evidence="4 9" id="KW-0347">Helicase</keyword>
<evidence type="ECO:0000313" key="15">
    <source>
        <dbReference type="Proteomes" id="UP001378592"/>
    </source>
</evidence>
<dbReference type="SMART" id="SM00490">
    <property type="entry name" value="HELICc"/>
    <property type="match status" value="1"/>
</dbReference>
<dbReference type="FunFam" id="3.40.50.300:FF:000008">
    <property type="entry name" value="ATP-dependent RNA helicase RhlB"/>
    <property type="match status" value="1"/>
</dbReference>
<dbReference type="PROSITE" id="PS51194">
    <property type="entry name" value="HELICASE_CTER"/>
    <property type="match status" value="1"/>
</dbReference>
<evidence type="ECO:0000256" key="7">
    <source>
        <dbReference type="PROSITE-ProRule" id="PRU00117"/>
    </source>
</evidence>
<dbReference type="InterPro" id="IPR004088">
    <property type="entry name" value="KH_dom_type_1"/>
</dbReference>
<dbReference type="GO" id="GO:0005524">
    <property type="term" value="F:ATP binding"/>
    <property type="evidence" value="ECO:0007669"/>
    <property type="project" value="UniProtKB-KW"/>
</dbReference>
<accession>A0AAN9Z886</accession>
<dbReference type="InterPro" id="IPR036612">
    <property type="entry name" value="KH_dom_type_1_sf"/>
</dbReference>
<dbReference type="EC" id="3.6.4.13" evidence="1"/>
<dbReference type="InterPro" id="IPR004087">
    <property type="entry name" value="KH_dom"/>
</dbReference>
<proteinExistence type="inferred from homology"/>
<dbReference type="SMART" id="SM00487">
    <property type="entry name" value="DEXDc"/>
    <property type="match status" value="1"/>
</dbReference>
<feature type="compositionally biased region" description="Basic and acidic residues" evidence="10">
    <location>
        <begin position="36"/>
        <end position="51"/>
    </location>
</feature>
<dbReference type="PROSITE" id="PS50084">
    <property type="entry name" value="KH_TYPE_1"/>
    <property type="match status" value="1"/>
</dbReference>
<evidence type="ECO:0000256" key="10">
    <source>
        <dbReference type="SAM" id="MobiDB-lite"/>
    </source>
</evidence>
<dbReference type="PROSITE" id="PS51192">
    <property type="entry name" value="HELICASE_ATP_BIND_1"/>
    <property type="match status" value="1"/>
</dbReference>
<dbReference type="AlphaFoldDB" id="A0AAN9Z886"/>
<dbReference type="CDD" id="cd18787">
    <property type="entry name" value="SF2_C_DEAD"/>
    <property type="match status" value="1"/>
</dbReference>
<evidence type="ECO:0000259" key="13">
    <source>
        <dbReference type="PROSITE" id="PS51195"/>
    </source>
</evidence>
<feature type="compositionally biased region" description="Polar residues" evidence="10">
    <location>
        <begin position="67"/>
        <end position="85"/>
    </location>
</feature>
<dbReference type="InterPro" id="IPR014014">
    <property type="entry name" value="RNA_helicase_DEAD_Q_motif"/>
</dbReference>
<feature type="region of interest" description="Disordered" evidence="10">
    <location>
        <begin position="30"/>
        <end position="85"/>
    </location>
</feature>
<dbReference type="PROSITE" id="PS00039">
    <property type="entry name" value="DEAD_ATP_HELICASE"/>
    <property type="match status" value="1"/>
</dbReference>
<comment type="catalytic activity">
    <reaction evidence="6">
        <text>ATP + H2O = ADP + phosphate + H(+)</text>
        <dbReference type="Rhea" id="RHEA:13065"/>
        <dbReference type="ChEBI" id="CHEBI:15377"/>
        <dbReference type="ChEBI" id="CHEBI:15378"/>
        <dbReference type="ChEBI" id="CHEBI:30616"/>
        <dbReference type="ChEBI" id="CHEBI:43474"/>
        <dbReference type="ChEBI" id="CHEBI:456216"/>
        <dbReference type="EC" id="3.6.4.13"/>
    </reaction>
</comment>